<dbReference type="SUPFAM" id="SSF51735">
    <property type="entry name" value="NAD(P)-binding Rossmann-fold domains"/>
    <property type="match status" value="1"/>
</dbReference>
<keyword evidence="7" id="KW-1185">Reference proteome</keyword>
<evidence type="ECO:0000256" key="4">
    <source>
        <dbReference type="RuleBase" id="RU000363"/>
    </source>
</evidence>
<dbReference type="InterPro" id="IPR036291">
    <property type="entry name" value="NAD(P)-bd_dom_sf"/>
</dbReference>
<evidence type="ECO:0000256" key="2">
    <source>
        <dbReference type="ARBA" id="ARBA00022857"/>
    </source>
</evidence>
<dbReference type="PRINTS" id="PR00081">
    <property type="entry name" value="GDHRDH"/>
</dbReference>
<keyword evidence="2" id="KW-0521">NADP</keyword>
<dbReference type="Gene3D" id="3.40.50.720">
    <property type="entry name" value="NAD(P)-binding Rossmann-like Domain"/>
    <property type="match status" value="1"/>
</dbReference>
<protein>
    <submittedName>
        <fullName evidence="6">Uncharacterized protein</fullName>
    </submittedName>
</protein>
<gene>
    <name evidence="6" type="ORF">BaRGS_00035132</name>
</gene>
<sequence>MLKTYLGSSADIFTVIGVVVTTVCAFKVTSSFFNGLLSYILSGMLGLSFNFKSVGSWAVVTGCTDGIGKAYAEELARRGLNVVLISRTRSKLEALAQEIKERFKVETRIIAADFTRADIYDDIRKELSGLDIGTLVNNVGMAYDYPEYFHLQENNDKFVMDMINCNTASVAMMTSMMLPGMVAKKKGVIINISSGFGRFPAPLVTVYSATKCFVDFFSRALQQEYGPMGITIQVVMPYFVATKMSKIRRTSMFVPSPTDYVRSALNTVGLQGLTFGYWTHALQEKFVSVTPLFFIKQTLLGTRARALKRKASKKE</sequence>
<dbReference type="InterPro" id="IPR051019">
    <property type="entry name" value="VLCFA-Steroid_DH"/>
</dbReference>
<organism evidence="6 7">
    <name type="scientific">Batillaria attramentaria</name>
    <dbReference type="NCBI Taxonomy" id="370345"/>
    <lineage>
        <taxon>Eukaryota</taxon>
        <taxon>Metazoa</taxon>
        <taxon>Spiralia</taxon>
        <taxon>Lophotrochozoa</taxon>
        <taxon>Mollusca</taxon>
        <taxon>Gastropoda</taxon>
        <taxon>Caenogastropoda</taxon>
        <taxon>Sorbeoconcha</taxon>
        <taxon>Cerithioidea</taxon>
        <taxon>Batillariidae</taxon>
        <taxon>Batillaria</taxon>
    </lineage>
</organism>
<dbReference type="PANTHER" id="PTHR43899">
    <property type="entry name" value="RH59310P"/>
    <property type="match status" value="1"/>
</dbReference>
<dbReference type="PIRSF" id="PIRSF000126">
    <property type="entry name" value="11-beta-HSD1"/>
    <property type="match status" value="1"/>
</dbReference>
<evidence type="ECO:0000256" key="1">
    <source>
        <dbReference type="ARBA" id="ARBA00006484"/>
    </source>
</evidence>
<evidence type="ECO:0000313" key="7">
    <source>
        <dbReference type="Proteomes" id="UP001519460"/>
    </source>
</evidence>
<reference evidence="6 7" key="1">
    <citation type="journal article" date="2023" name="Sci. Data">
        <title>Genome assembly of the Korean intertidal mud-creeper Batillaria attramentaria.</title>
        <authorList>
            <person name="Patra A.K."/>
            <person name="Ho P.T."/>
            <person name="Jun S."/>
            <person name="Lee S.J."/>
            <person name="Kim Y."/>
            <person name="Won Y.J."/>
        </authorList>
    </citation>
    <scope>NUCLEOTIDE SEQUENCE [LARGE SCALE GENOMIC DNA]</scope>
    <source>
        <strain evidence="6">Wonlab-2016</strain>
    </source>
</reference>
<keyword evidence="5" id="KW-0812">Transmembrane</keyword>
<dbReference type="Pfam" id="PF00106">
    <property type="entry name" value="adh_short"/>
    <property type="match status" value="1"/>
</dbReference>
<dbReference type="PANTHER" id="PTHR43899:SF13">
    <property type="entry name" value="RH59310P"/>
    <property type="match status" value="1"/>
</dbReference>
<dbReference type="PRINTS" id="PR00080">
    <property type="entry name" value="SDRFAMILY"/>
</dbReference>
<comment type="similarity">
    <text evidence="1 4">Belongs to the short-chain dehydrogenases/reductases (SDR) family.</text>
</comment>
<evidence type="ECO:0000313" key="6">
    <source>
        <dbReference type="EMBL" id="KAK7473654.1"/>
    </source>
</evidence>
<comment type="caution">
    <text evidence="6">The sequence shown here is derived from an EMBL/GenBank/DDBJ whole genome shotgun (WGS) entry which is preliminary data.</text>
</comment>
<keyword evidence="3" id="KW-0560">Oxidoreductase</keyword>
<proteinExistence type="inferred from homology"/>
<dbReference type="Proteomes" id="UP001519460">
    <property type="component" value="Unassembled WGS sequence"/>
</dbReference>
<dbReference type="InterPro" id="IPR002347">
    <property type="entry name" value="SDR_fam"/>
</dbReference>
<keyword evidence="5" id="KW-0472">Membrane</keyword>
<keyword evidence="5" id="KW-1133">Transmembrane helix</keyword>
<accession>A0ABD0JFX0</accession>
<dbReference type="FunFam" id="3.40.50.720:FF:000137">
    <property type="entry name" value="Hydroxysteroid (17-beta) dehydrogenase 3"/>
    <property type="match status" value="1"/>
</dbReference>
<dbReference type="CDD" id="cd05356">
    <property type="entry name" value="17beta-HSD1_like_SDR_c"/>
    <property type="match status" value="1"/>
</dbReference>
<feature type="transmembrane region" description="Helical" evidence="5">
    <location>
        <begin position="12"/>
        <end position="41"/>
    </location>
</feature>
<evidence type="ECO:0000256" key="3">
    <source>
        <dbReference type="ARBA" id="ARBA00023002"/>
    </source>
</evidence>
<evidence type="ECO:0000256" key="5">
    <source>
        <dbReference type="SAM" id="Phobius"/>
    </source>
</evidence>
<name>A0ABD0JFX0_9CAEN</name>
<dbReference type="GO" id="GO:0016491">
    <property type="term" value="F:oxidoreductase activity"/>
    <property type="evidence" value="ECO:0007669"/>
    <property type="project" value="UniProtKB-KW"/>
</dbReference>
<dbReference type="EMBL" id="JACVVK020000462">
    <property type="protein sequence ID" value="KAK7473654.1"/>
    <property type="molecule type" value="Genomic_DNA"/>
</dbReference>
<dbReference type="AlphaFoldDB" id="A0ABD0JFX0"/>